<gene>
    <name evidence="1" type="ORF">ABXS05_03425</name>
</gene>
<reference evidence="1 2" key="1">
    <citation type="submission" date="2024-07" db="EMBL/GenBank/DDBJ databases">
        <title>Description of Labrys sedimenti sp. nov., isolated from a diclofenac-degrading enrichment culture.</title>
        <authorList>
            <person name="Tancsics A."/>
            <person name="Csepanyi A."/>
        </authorList>
    </citation>
    <scope>NUCLEOTIDE SEQUENCE [LARGE SCALE GENOMIC DNA]</scope>
    <source>
        <strain evidence="1 2">LMG 23578</strain>
    </source>
</reference>
<dbReference type="RefSeq" id="WP_367622932.1">
    <property type="nucleotide sequence ID" value="NZ_JBFNQD010000001.1"/>
</dbReference>
<keyword evidence="2" id="KW-1185">Reference proteome</keyword>
<organism evidence="1 2">
    <name type="scientific">Labrys neptuniae</name>
    <dbReference type="NCBI Taxonomy" id="376174"/>
    <lineage>
        <taxon>Bacteria</taxon>
        <taxon>Pseudomonadati</taxon>
        <taxon>Pseudomonadota</taxon>
        <taxon>Alphaproteobacteria</taxon>
        <taxon>Hyphomicrobiales</taxon>
        <taxon>Xanthobacteraceae</taxon>
        <taxon>Labrys</taxon>
    </lineage>
</organism>
<comment type="caution">
    <text evidence="1">The sequence shown here is derived from an EMBL/GenBank/DDBJ whole genome shotgun (WGS) entry which is preliminary data.</text>
</comment>
<name>A0ABV3PG24_9HYPH</name>
<dbReference type="Proteomes" id="UP001555786">
    <property type="component" value="Unassembled WGS sequence"/>
</dbReference>
<sequence>MPRITVIFLWRKINDPRYACAFFRSLKDYPAGVEYDLIIAAKGYGAGEPIAYADVMSSLPCSSFRTMHFPDEMPPTAVIREAAASCRTEFVLPLTSWSRILATNWLSRYLSAFDSIPDCGIVGASGGYECLNDGTPFPNIGIRSNAFMVRTEVFNSLDAGPQETIFDGSNFEAGPNGMTKQIVAKGLRPVVVDRFGGQWLPEDWPKSQTFRLAEQEGLLIADNRTMQYTCGSRRKRNRLVQRCWGADAHAVAGSPWRKLVEWVKWHYPRGPIDVLPDLRDQVFLFVRKVMRRAPGQSKKAFPS</sequence>
<evidence type="ECO:0000313" key="2">
    <source>
        <dbReference type="Proteomes" id="UP001555786"/>
    </source>
</evidence>
<evidence type="ECO:0000313" key="1">
    <source>
        <dbReference type="EMBL" id="MEW9304574.1"/>
    </source>
</evidence>
<proteinExistence type="predicted"/>
<protein>
    <submittedName>
        <fullName evidence="1">Uncharacterized protein</fullName>
    </submittedName>
</protein>
<accession>A0ABV3PG24</accession>
<dbReference type="EMBL" id="JBFNQD010000001">
    <property type="protein sequence ID" value="MEW9304574.1"/>
    <property type="molecule type" value="Genomic_DNA"/>
</dbReference>